<reference evidence="6" key="1">
    <citation type="journal article" date="2008" name="Nature">
        <title>The amphioxus genome and the evolution of the chordate karyotype.</title>
        <authorList>
            <consortium name="US DOE Joint Genome Institute (JGI-PGF)"/>
            <person name="Putnam N.H."/>
            <person name="Butts T."/>
            <person name="Ferrier D.E.K."/>
            <person name="Furlong R.F."/>
            <person name="Hellsten U."/>
            <person name="Kawashima T."/>
            <person name="Robinson-Rechavi M."/>
            <person name="Shoguchi E."/>
            <person name="Terry A."/>
            <person name="Yu J.-K."/>
            <person name="Benito-Gutierrez E.L."/>
            <person name="Dubchak I."/>
            <person name="Garcia-Fernandez J."/>
            <person name="Gibson-Brown J.J."/>
            <person name="Grigoriev I.V."/>
            <person name="Horton A.C."/>
            <person name="de Jong P.J."/>
            <person name="Jurka J."/>
            <person name="Kapitonov V.V."/>
            <person name="Kohara Y."/>
            <person name="Kuroki Y."/>
            <person name="Lindquist E."/>
            <person name="Lucas S."/>
            <person name="Osoegawa K."/>
            <person name="Pennacchio L.A."/>
            <person name="Salamov A.A."/>
            <person name="Satou Y."/>
            <person name="Sauka-Spengler T."/>
            <person name="Schmutz J."/>
            <person name="Shin-I T."/>
            <person name="Toyoda A."/>
            <person name="Bronner-Fraser M."/>
            <person name="Fujiyama A."/>
            <person name="Holland L.Z."/>
            <person name="Holland P.W.H."/>
            <person name="Satoh N."/>
            <person name="Rokhsar D.S."/>
        </authorList>
    </citation>
    <scope>NUCLEOTIDE SEQUENCE [LARGE SCALE GENOMIC DNA]</scope>
    <source>
        <strain evidence="6">S238N-H82</strain>
        <tissue evidence="6">Testes</tissue>
    </source>
</reference>
<gene>
    <name evidence="6" type="ORF">BRAFLDRAFT_75586</name>
</gene>
<dbReference type="PANTHER" id="PTHR24367:SF318">
    <property type="entry name" value="LEUCINE-RICH GLIOMA-INACTIVATED PROTEIN 1-LIKE"/>
    <property type="match status" value="1"/>
</dbReference>
<keyword evidence="5" id="KW-0732">Signal</keyword>
<keyword evidence="1" id="KW-0433">Leucine-rich repeat</keyword>
<dbReference type="AlphaFoldDB" id="C3YRF4"/>
<evidence type="ECO:0008006" key="7">
    <source>
        <dbReference type="Google" id="ProtNLM"/>
    </source>
</evidence>
<dbReference type="InterPro" id="IPR001611">
    <property type="entry name" value="Leu-rich_rpt"/>
</dbReference>
<protein>
    <recommendedName>
        <fullName evidence="7">LRRCT domain-containing protein</fullName>
    </recommendedName>
</protein>
<feature type="transmembrane region" description="Helical" evidence="4">
    <location>
        <begin position="361"/>
        <end position="386"/>
    </location>
</feature>
<sequence length="492" mass="54254">MLERKAPVFLLLAYSHLLLVPVAAGRHPDGCSCNKPLANYQTRFHCKCPSVRWKGSPCSWIGYGGITYRFDNCLNALPTGFLEETGKIYINHLRSSTLLEWSFPNVSSLVFLQIQKSNVSAIRPGAFRESETFHGLKNLNSLLLSKNDISVISKHAFSGLPRLTTLHLYMNELTSVPVDALLQPQVLKIADLTTNYITKIDRDITRLEQNLDLCLLMAQNTLQCGKDLSWFICNLPGLVLIKDRFKLKCMSTSKFQQTLLHTISKDDCQTNTDRSLEGTGSIEHDHVKMLIATVTATAREDTAVPETTAAAYLYSQTIPTENYTEFLSTSDMLPSQHTTEKDHVILLGGDPIINNVDNSTYILAMAGAVVVPLLFVLAMVGILFLYKRWRSAGLANRAQQAAMGNKPTSSEAEGSQIIELPAVVNSNSAASDGNSATDQTSGDNDTIQPYAVAYDEDDGQGIKPYAVAYKEDLEQNDNFKIPLYAADHPSPP</sequence>
<evidence type="ECO:0000256" key="4">
    <source>
        <dbReference type="SAM" id="Phobius"/>
    </source>
</evidence>
<evidence type="ECO:0000256" key="3">
    <source>
        <dbReference type="SAM" id="MobiDB-lite"/>
    </source>
</evidence>
<dbReference type="Gene3D" id="3.80.10.10">
    <property type="entry name" value="Ribonuclease Inhibitor"/>
    <property type="match status" value="1"/>
</dbReference>
<dbReference type="Pfam" id="PF13855">
    <property type="entry name" value="LRR_8"/>
    <property type="match status" value="1"/>
</dbReference>
<dbReference type="PANTHER" id="PTHR24367">
    <property type="entry name" value="LEUCINE-RICH REPEAT-CONTAINING PROTEIN"/>
    <property type="match status" value="1"/>
</dbReference>
<organism>
    <name type="scientific">Branchiostoma floridae</name>
    <name type="common">Florida lancelet</name>
    <name type="synonym">Amphioxus</name>
    <dbReference type="NCBI Taxonomy" id="7739"/>
    <lineage>
        <taxon>Eukaryota</taxon>
        <taxon>Metazoa</taxon>
        <taxon>Chordata</taxon>
        <taxon>Cephalochordata</taxon>
        <taxon>Leptocardii</taxon>
        <taxon>Amphioxiformes</taxon>
        <taxon>Branchiostomatidae</taxon>
        <taxon>Branchiostoma</taxon>
    </lineage>
</organism>
<dbReference type="InParanoid" id="C3YRF4"/>
<accession>C3YRF4</accession>
<dbReference type="EMBL" id="GG666547">
    <property type="protein sequence ID" value="EEN57151.1"/>
    <property type="molecule type" value="Genomic_DNA"/>
</dbReference>
<dbReference type="InterPro" id="IPR003591">
    <property type="entry name" value="Leu-rich_rpt_typical-subtyp"/>
</dbReference>
<keyword evidence="4" id="KW-0472">Membrane</keyword>
<keyword evidence="4" id="KW-1133">Transmembrane helix</keyword>
<dbReference type="SUPFAM" id="SSF52058">
    <property type="entry name" value="L domain-like"/>
    <property type="match status" value="1"/>
</dbReference>
<feature type="signal peptide" evidence="5">
    <location>
        <begin position="1"/>
        <end position="25"/>
    </location>
</feature>
<dbReference type="SMART" id="SM00369">
    <property type="entry name" value="LRR_TYP"/>
    <property type="match status" value="3"/>
</dbReference>
<dbReference type="InterPro" id="IPR051295">
    <property type="entry name" value="LGI_related"/>
</dbReference>
<evidence type="ECO:0000313" key="6">
    <source>
        <dbReference type="EMBL" id="EEN57151.1"/>
    </source>
</evidence>
<feature type="chain" id="PRO_5002936000" description="LRRCT domain-containing protein" evidence="5">
    <location>
        <begin position="26"/>
        <end position="492"/>
    </location>
</feature>
<dbReference type="InterPro" id="IPR032675">
    <property type="entry name" value="LRR_dom_sf"/>
</dbReference>
<feature type="region of interest" description="Disordered" evidence="3">
    <location>
        <begin position="428"/>
        <end position="450"/>
    </location>
</feature>
<evidence type="ECO:0000256" key="1">
    <source>
        <dbReference type="ARBA" id="ARBA00022614"/>
    </source>
</evidence>
<name>C3YRF4_BRAFL</name>
<feature type="compositionally biased region" description="Polar residues" evidence="3">
    <location>
        <begin position="437"/>
        <end position="447"/>
    </location>
</feature>
<keyword evidence="4" id="KW-0812">Transmembrane</keyword>
<evidence type="ECO:0000256" key="5">
    <source>
        <dbReference type="SAM" id="SignalP"/>
    </source>
</evidence>
<keyword evidence="2" id="KW-0677">Repeat</keyword>
<proteinExistence type="predicted"/>
<evidence type="ECO:0000256" key="2">
    <source>
        <dbReference type="ARBA" id="ARBA00022737"/>
    </source>
</evidence>